<dbReference type="RefSeq" id="WP_321536791.1">
    <property type="nucleotide sequence ID" value="NZ_JARGDL010000024.1"/>
</dbReference>
<comment type="caution">
    <text evidence="8">The sequence shown here is derived from an EMBL/GenBank/DDBJ whole genome shotgun (WGS) entry which is preliminary data.</text>
</comment>
<gene>
    <name evidence="8" type="ORF">P0M35_12720</name>
</gene>
<keyword evidence="6" id="KW-0472">Membrane</keyword>
<evidence type="ECO:0000256" key="7">
    <source>
        <dbReference type="RuleBase" id="RU003879"/>
    </source>
</evidence>
<dbReference type="PANTHER" id="PTHR30558">
    <property type="entry name" value="EXBD MEMBRANE COMPONENT OF PMF-DRIVEN MACROMOLECULE IMPORT SYSTEM"/>
    <property type="match status" value="1"/>
</dbReference>
<evidence type="ECO:0000256" key="6">
    <source>
        <dbReference type="ARBA" id="ARBA00023136"/>
    </source>
</evidence>
<dbReference type="Proteomes" id="UP001221302">
    <property type="component" value="Unassembled WGS sequence"/>
</dbReference>
<sequence>MPRIKKKRVAIRIDMTPLVDVAFLLLTFFMLTTTFKPPEEVEVIFPSSHSEIKLPESNTMLVFIDKTGALFMGFDSQIMMEKMFGTEYKYRQASPVKMAELGELLMKARIANPKLRTIIKADANVEYGVVQDVMDILDKVKITRFNMVTNYETEKKS</sequence>
<evidence type="ECO:0000256" key="1">
    <source>
        <dbReference type="ARBA" id="ARBA00004162"/>
    </source>
</evidence>
<evidence type="ECO:0000256" key="5">
    <source>
        <dbReference type="ARBA" id="ARBA00022989"/>
    </source>
</evidence>
<evidence type="ECO:0000256" key="3">
    <source>
        <dbReference type="ARBA" id="ARBA00022475"/>
    </source>
</evidence>
<organism evidence="8 9">
    <name type="scientific">Stygiobacter electus</name>
    <dbReference type="NCBI Taxonomy" id="3032292"/>
    <lineage>
        <taxon>Bacteria</taxon>
        <taxon>Pseudomonadati</taxon>
        <taxon>Ignavibacteriota</taxon>
        <taxon>Ignavibacteria</taxon>
        <taxon>Ignavibacteriales</taxon>
        <taxon>Melioribacteraceae</taxon>
        <taxon>Stygiobacter</taxon>
    </lineage>
</organism>
<evidence type="ECO:0000256" key="4">
    <source>
        <dbReference type="ARBA" id="ARBA00022692"/>
    </source>
</evidence>
<dbReference type="GO" id="GO:0015031">
    <property type="term" value="P:protein transport"/>
    <property type="evidence" value="ECO:0007669"/>
    <property type="project" value="UniProtKB-KW"/>
</dbReference>
<keyword evidence="4 7" id="KW-0812">Transmembrane</keyword>
<keyword evidence="9" id="KW-1185">Reference proteome</keyword>
<keyword evidence="7" id="KW-0813">Transport</keyword>
<comment type="subcellular location">
    <subcellularLocation>
        <location evidence="1">Cell membrane</location>
        <topology evidence="1">Single-pass membrane protein</topology>
    </subcellularLocation>
    <subcellularLocation>
        <location evidence="7">Cell membrane</location>
        <topology evidence="7">Single-pass type II membrane protein</topology>
    </subcellularLocation>
</comment>
<evidence type="ECO:0000256" key="2">
    <source>
        <dbReference type="ARBA" id="ARBA00005811"/>
    </source>
</evidence>
<proteinExistence type="inferred from homology"/>
<protein>
    <submittedName>
        <fullName evidence="8">Biopolymer transporter ExbD</fullName>
    </submittedName>
</protein>
<evidence type="ECO:0000313" key="9">
    <source>
        <dbReference type="Proteomes" id="UP001221302"/>
    </source>
</evidence>
<dbReference type="InterPro" id="IPR003400">
    <property type="entry name" value="ExbD"/>
</dbReference>
<dbReference type="Pfam" id="PF02472">
    <property type="entry name" value="ExbD"/>
    <property type="match status" value="1"/>
</dbReference>
<evidence type="ECO:0000313" key="8">
    <source>
        <dbReference type="EMBL" id="MDF1613020.1"/>
    </source>
</evidence>
<dbReference type="GO" id="GO:0005886">
    <property type="term" value="C:plasma membrane"/>
    <property type="evidence" value="ECO:0007669"/>
    <property type="project" value="UniProtKB-SubCell"/>
</dbReference>
<dbReference type="AlphaFoldDB" id="A0AAE3TDJ9"/>
<keyword evidence="5" id="KW-1133">Transmembrane helix</keyword>
<name>A0AAE3TDJ9_9BACT</name>
<keyword evidence="7" id="KW-0653">Protein transport</keyword>
<comment type="similarity">
    <text evidence="2 7">Belongs to the ExbD/TolR family.</text>
</comment>
<dbReference type="Gene3D" id="3.30.420.270">
    <property type="match status" value="1"/>
</dbReference>
<accession>A0AAE3TDJ9</accession>
<dbReference type="PANTHER" id="PTHR30558:SF3">
    <property type="entry name" value="BIOPOLYMER TRANSPORT PROTEIN EXBD-RELATED"/>
    <property type="match status" value="1"/>
</dbReference>
<reference evidence="8" key="1">
    <citation type="submission" date="2023-03" db="EMBL/GenBank/DDBJ databases">
        <title>Stygiobacter electus gen. nov., sp. nov., facultatively anaerobic thermotolerant bacterium of the class Ignavibacteria from a well of Yessentuki mineral water deposit.</title>
        <authorList>
            <person name="Podosokorskaya O.A."/>
            <person name="Elcheninov A.G."/>
            <person name="Petrova N.F."/>
            <person name="Zavarzina D.G."/>
            <person name="Kublanov I.V."/>
            <person name="Merkel A.Y."/>
        </authorList>
    </citation>
    <scope>NUCLEOTIDE SEQUENCE</scope>
    <source>
        <strain evidence="8">09-Me</strain>
    </source>
</reference>
<dbReference type="EMBL" id="JARGDL010000024">
    <property type="protein sequence ID" value="MDF1613020.1"/>
    <property type="molecule type" value="Genomic_DNA"/>
</dbReference>
<keyword evidence="3" id="KW-1003">Cell membrane</keyword>
<dbReference type="GO" id="GO:0022857">
    <property type="term" value="F:transmembrane transporter activity"/>
    <property type="evidence" value="ECO:0007669"/>
    <property type="project" value="InterPro"/>
</dbReference>